<proteinExistence type="predicted"/>
<accession>A0AAV9VFS3</accession>
<sequence length="544" mass="60958">MPGVYTPQTALLFLAKSRTAKSQLVTALSKLVHSPSSPPELSAIFDEVLDRTASIVGYLTTCHLPYADGWDAFERVKYKFPEMISLCAEIIHGIKTAVMYTLEACYVSHIPPDIFHEKFSWRGSQVLVRAWNERLLVVECPVCKREHMHEYTEPAYMGFPIVYEAPCIVAEERKRYYQAVFPYVVHQSVFTKGVGYRLGYEGEYWVMIDAKGEVGRYPCLLKSASAFASVSSGSSSNSRSNSATTSSNITITTTDTTTSVLTNDSKGGSLNSTEDISLSLTAAFSAITLSSPPIQSSPLPTKQEYKPLPSNITFDTSNAMHDISGQVEQLVFYLETLQKAVQRYTPPSNTITWFGSNEKDRWVCLRSSGESGKRPERVLEANTNAYIPPKPRTACLLQIGRPYKDVVTFSGKRQEFDLVKTTKLYGTRSNLETSMYLEDALRFWGTKLSELLRINYNKYASAPASFECSHAEKKLVVHYLVAHGVWRAPWGIGTDNMGLQAQKVPTRVLRLYVSQEPCNGCRVFMEAVMRKFHLCILWSSSDAH</sequence>
<evidence type="ECO:0000313" key="1">
    <source>
        <dbReference type="EMBL" id="KAK6360638.1"/>
    </source>
</evidence>
<evidence type="ECO:0000313" key="2">
    <source>
        <dbReference type="Proteomes" id="UP001373714"/>
    </source>
</evidence>
<reference evidence="1 2" key="1">
    <citation type="submission" date="2019-10" db="EMBL/GenBank/DDBJ databases">
        <authorList>
            <person name="Palmer J.M."/>
        </authorList>
    </citation>
    <scope>NUCLEOTIDE SEQUENCE [LARGE SCALE GENOMIC DNA]</scope>
    <source>
        <strain evidence="1 2">TWF730</strain>
    </source>
</reference>
<name>A0AAV9VFS3_9PEZI</name>
<dbReference type="EMBL" id="JAVHNS010000003">
    <property type="protein sequence ID" value="KAK6360638.1"/>
    <property type="molecule type" value="Genomic_DNA"/>
</dbReference>
<dbReference type="Proteomes" id="UP001373714">
    <property type="component" value="Unassembled WGS sequence"/>
</dbReference>
<protein>
    <submittedName>
        <fullName evidence="1">Uncharacterized protein</fullName>
    </submittedName>
</protein>
<dbReference type="AlphaFoldDB" id="A0AAV9VFS3"/>
<gene>
    <name evidence="1" type="ORF">TWF730_006774</name>
</gene>
<keyword evidence="2" id="KW-1185">Reference proteome</keyword>
<comment type="caution">
    <text evidence="1">The sequence shown here is derived from an EMBL/GenBank/DDBJ whole genome shotgun (WGS) entry which is preliminary data.</text>
</comment>
<organism evidence="1 2">
    <name type="scientific">Orbilia blumenaviensis</name>
    <dbReference type="NCBI Taxonomy" id="1796055"/>
    <lineage>
        <taxon>Eukaryota</taxon>
        <taxon>Fungi</taxon>
        <taxon>Dikarya</taxon>
        <taxon>Ascomycota</taxon>
        <taxon>Pezizomycotina</taxon>
        <taxon>Orbiliomycetes</taxon>
        <taxon>Orbiliales</taxon>
        <taxon>Orbiliaceae</taxon>
        <taxon>Orbilia</taxon>
    </lineage>
</organism>